<accession>A0ABS0BVA4</accession>
<organism evidence="1 2">
    <name type="scientific">Thiomicrorhabdus heinhorstiae</name>
    <dbReference type="NCBI Taxonomy" id="2748010"/>
    <lineage>
        <taxon>Bacteria</taxon>
        <taxon>Pseudomonadati</taxon>
        <taxon>Pseudomonadota</taxon>
        <taxon>Gammaproteobacteria</taxon>
        <taxon>Thiotrichales</taxon>
        <taxon>Piscirickettsiaceae</taxon>
        <taxon>Thiomicrorhabdus</taxon>
    </lineage>
</organism>
<comment type="caution">
    <text evidence="1">The sequence shown here is derived from an EMBL/GenBank/DDBJ whole genome shotgun (WGS) entry which is preliminary data.</text>
</comment>
<dbReference type="Proteomes" id="UP001193680">
    <property type="component" value="Unassembled WGS sequence"/>
</dbReference>
<dbReference type="RefSeq" id="WP_185977903.1">
    <property type="nucleotide sequence ID" value="NZ_JACBGI020000006.1"/>
</dbReference>
<reference evidence="1 2" key="1">
    <citation type="submission" date="2020-06" db="EMBL/GenBank/DDBJ databases">
        <authorList>
            <person name="Scott K."/>
        </authorList>
    </citation>
    <scope>NUCLEOTIDE SEQUENCE [LARGE SCALE GENOMIC DNA]</scope>
    <source>
        <strain evidence="1 2">HH1</strain>
    </source>
</reference>
<evidence type="ECO:0000313" key="1">
    <source>
        <dbReference type="EMBL" id="MBF6057757.1"/>
    </source>
</evidence>
<gene>
    <name evidence="1" type="ORF">H8792_005325</name>
</gene>
<proteinExistence type="predicted"/>
<dbReference type="EMBL" id="JACBGI020000006">
    <property type="protein sequence ID" value="MBF6057757.1"/>
    <property type="molecule type" value="Genomic_DNA"/>
</dbReference>
<evidence type="ECO:0000313" key="2">
    <source>
        <dbReference type="Proteomes" id="UP001193680"/>
    </source>
</evidence>
<protein>
    <submittedName>
        <fullName evidence="1">Uncharacterized protein</fullName>
    </submittedName>
</protein>
<reference evidence="1 2" key="2">
    <citation type="submission" date="2020-11" db="EMBL/GenBank/DDBJ databases">
        <title>Sulfur oxidizing isolate from Hospital Hole Sinkhole.</title>
        <authorList>
            <person name="Scott K.M."/>
        </authorList>
    </citation>
    <scope>NUCLEOTIDE SEQUENCE [LARGE SCALE GENOMIC DNA]</scope>
    <source>
        <strain evidence="1 2">HH1</strain>
    </source>
</reference>
<sequence>MCGGVEYEWEGEEMRVYFPYPNAKLPVVRRDGAIELVTWGRRNEENDPEASMFPVNGWVREDSYARGDSMWNRYRNKPVRIAVDAFMEKDDSGKSHWFAMPKGECLQGLLLVVDGKWRVYVMTTTPPENAIPKIDSENHDLFGAIETEPVQIHQRWPMHRSL</sequence>
<keyword evidence="2" id="KW-1185">Reference proteome</keyword>
<name>A0ABS0BVA4_9GAMM</name>